<reference evidence="1" key="1">
    <citation type="journal article" date="2021" name="Proc. Natl. Acad. Sci. U.S.A.">
        <title>A Catalog of Tens of Thousands of Viruses from Human Metagenomes Reveals Hidden Associations with Chronic Diseases.</title>
        <authorList>
            <person name="Tisza M.J."/>
            <person name="Buck C.B."/>
        </authorList>
    </citation>
    <scope>NUCLEOTIDE SEQUENCE</scope>
    <source>
        <strain evidence="1">Ctb3910</strain>
    </source>
</reference>
<sequence length="150" mass="16749">MADTNKEQIKEILGTDGISGTFGELWLDGEYVAELEGFQAKIDFKKAAVPRPRKMMDAHKTTGAEGKGSCTMTKVSSRMTKLIGLRMKEQKTIYFEAISKLDDPDNVGAERIRYKGVQFDDLTLADFKNGEVGKVEAPFTFDDFEPIDLI</sequence>
<dbReference type="EMBL" id="BK032552">
    <property type="protein sequence ID" value="DAF47239.1"/>
    <property type="molecule type" value="Genomic_DNA"/>
</dbReference>
<protein>
    <submittedName>
        <fullName evidence="1">Tail tube protein</fullName>
    </submittedName>
</protein>
<dbReference type="InterPro" id="IPR018989">
    <property type="entry name" value="DUF2001"/>
</dbReference>
<evidence type="ECO:0000313" key="1">
    <source>
        <dbReference type="EMBL" id="DAF47239.1"/>
    </source>
</evidence>
<name>A0A8S5S978_9CAUD</name>
<organism evidence="1">
    <name type="scientific">Siphoviridae sp. ctb3910</name>
    <dbReference type="NCBI Taxonomy" id="2827897"/>
    <lineage>
        <taxon>Viruses</taxon>
        <taxon>Duplodnaviria</taxon>
        <taxon>Heunggongvirae</taxon>
        <taxon>Uroviricota</taxon>
        <taxon>Caudoviricetes</taxon>
    </lineage>
</organism>
<dbReference type="Gene3D" id="2.30.110.40">
    <property type="entry name" value="Phage tail tube protein"/>
    <property type="match status" value="1"/>
</dbReference>
<proteinExistence type="predicted"/>
<dbReference type="SUPFAM" id="SSF69279">
    <property type="entry name" value="Phage tail proteins"/>
    <property type="match status" value="1"/>
</dbReference>
<dbReference type="InterPro" id="IPR038628">
    <property type="entry name" value="XkdM-like_sf"/>
</dbReference>
<dbReference type="Pfam" id="PF09393">
    <property type="entry name" value="DUF2001"/>
    <property type="match status" value="1"/>
</dbReference>
<accession>A0A8S5S978</accession>